<evidence type="ECO:0000256" key="7">
    <source>
        <dbReference type="ARBA" id="ARBA00023157"/>
    </source>
</evidence>
<dbReference type="GO" id="GO:0005576">
    <property type="term" value="C:extracellular region"/>
    <property type="evidence" value="ECO:0007669"/>
    <property type="project" value="UniProtKB-SubCell"/>
</dbReference>
<keyword evidence="3" id="KW-0964">Secreted</keyword>
<dbReference type="AlphaFoldDB" id="C1C5B4"/>
<evidence type="ECO:0000256" key="8">
    <source>
        <dbReference type="SAM" id="MobiDB-lite"/>
    </source>
</evidence>
<evidence type="ECO:0000256" key="3">
    <source>
        <dbReference type="ARBA" id="ARBA00022525"/>
    </source>
</evidence>
<evidence type="ECO:0000256" key="1">
    <source>
        <dbReference type="ARBA" id="ARBA00004613"/>
    </source>
</evidence>
<feature type="chain" id="PRO_5002905532" evidence="9">
    <location>
        <begin position="27"/>
        <end position="160"/>
    </location>
</feature>
<evidence type="ECO:0000256" key="9">
    <source>
        <dbReference type="SAM" id="SignalP"/>
    </source>
</evidence>
<evidence type="ECO:0000313" key="10">
    <source>
        <dbReference type="EMBL" id="ACO72880.1"/>
    </source>
</evidence>
<dbReference type="InterPro" id="IPR013172">
    <property type="entry name" value="Bomanin"/>
</dbReference>
<sequence length="160" mass="16436">SLEGIIMKSLTLLALLILATLAFVHGGKVTINGKCVNCSHDQTTTTTHKPTSGKGSGGRTTARPSSRSSPARGRPSWDDDDDDDLTGDWALHQSAGGTQYIGRRSKRQSRGGQYIDLGGSGGRGGGGGWAGSGITTIDSSGYPGGTLVRNSDCVGCNIRG</sequence>
<evidence type="ECO:0000256" key="2">
    <source>
        <dbReference type="ARBA" id="ARBA00005379"/>
    </source>
</evidence>
<feature type="non-terminal residue" evidence="10">
    <location>
        <position position="1"/>
    </location>
</feature>
<evidence type="ECO:0000256" key="4">
    <source>
        <dbReference type="ARBA" id="ARBA00022588"/>
    </source>
</evidence>
<feature type="compositionally biased region" description="Low complexity" evidence="8">
    <location>
        <begin position="43"/>
        <end position="74"/>
    </location>
</feature>
<feature type="region of interest" description="Disordered" evidence="8">
    <location>
        <begin position="41"/>
        <end position="125"/>
    </location>
</feature>
<proteinExistence type="evidence at transcript level"/>
<keyword evidence="7" id="KW-1015">Disulfide bond</keyword>
<dbReference type="Bgee" id="FBgn0034331">
    <property type="expression patterns" value="Expressed in fat body cell in proboscis and 128 other cell types or tissues"/>
</dbReference>
<organism evidence="10">
    <name type="scientific">Drosophila melanogaster</name>
    <name type="common">Fruit fly</name>
    <dbReference type="NCBI Taxonomy" id="7227"/>
    <lineage>
        <taxon>Eukaryota</taxon>
        <taxon>Metazoa</taxon>
        <taxon>Ecdysozoa</taxon>
        <taxon>Arthropoda</taxon>
        <taxon>Hexapoda</taxon>
        <taxon>Insecta</taxon>
        <taxon>Pterygota</taxon>
        <taxon>Neoptera</taxon>
        <taxon>Endopterygota</taxon>
        <taxon>Diptera</taxon>
        <taxon>Brachycera</taxon>
        <taxon>Muscomorpha</taxon>
        <taxon>Ephydroidea</taxon>
        <taxon>Drosophilidae</taxon>
        <taxon>Drosophila</taxon>
        <taxon>Sophophora</taxon>
    </lineage>
</organism>
<comment type="similarity">
    <text evidence="2">Belongs to the bomanin family.</text>
</comment>
<dbReference type="HOGENOM" id="CLU_1654002_0_0_1"/>
<dbReference type="EMBL" id="BT082043">
    <property type="protein sequence ID" value="ACO72880.1"/>
    <property type="molecule type" value="mRNA"/>
</dbReference>
<reference evidence="10" key="1">
    <citation type="submission" date="2009-04" db="EMBL/GenBank/DDBJ databases">
        <authorList>
            <person name="Carlson J."/>
            <person name="Booth B."/>
            <person name="Frise E."/>
            <person name="Park S."/>
            <person name="Wan K."/>
            <person name="Yu C."/>
            <person name="Celniker S."/>
        </authorList>
    </citation>
    <scope>NUCLEOTIDE SEQUENCE</scope>
    <source>
        <strain evidence="10">Berkeley</strain>
    </source>
</reference>
<accession>C1C5B4</accession>
<dbReference type="GO" id="GO:0045087">
    <property type="term" value="P:innate immune response"/>
    <property type="evidence" value="ECO:0007669"/>
    <property type="project" value="UniProtKB-KW"/>
</dbReference>
<dbReference type="VEuPathDB" id="VectorBase:FBgn0034331"/>
<gene>
    <name evidence="10" type="primary">CG15067-RA</name>
</gene>
<dbReference type="Pfam" id="PF08194">
    <property type="entry name" value="DIM"/>
    <property type="match status" value="1"/>
</dbReference>
<dbReference type="ExpressionAtlas" id="C1C5B4">
    <property type="expression patterns" value="baseline and differential"/>
</dbReference>
<feature type="signal peptide" evidence="9">
    <location>
        <begin position="1"/>
        <end position="26"/>
    </location>
</feature>
<keyword evidence="4" id="KW-0399">Innate immunity</keyword>
<comment type="subcellular location">
    <subcellularLocation>
        <location evidence="1">Secreted</location>
    </subcellularLocation>
</comment>
<protein>
    <submittedName>
        <fullName evidence="10">RH32613p</fullName>
    </submittedName>
</protein>
<evidence type="ECO:0000256" key="5">
    <source>
        <dbReference type="ARBA" id="ARBA00022729"/>
    </source>
</evidence>
<keyword evidence="6" id="KW-0391">Immunity</keyword>
<name>C1C5B4_DROME</name>
<evidence type="ECO:0000256" key="6">
    <source>
        <dbReference type="ARBA" id="ARBA00022859"/>
    </source>
</evidence>
<keyword evidence="5 9" id="KW-0732">Signal</keyword>